<dbReference type="Proteomes" id="UP001596250">
    <property type="component" value="Unassembled WGS sequence"/>
</dbReference>
<protein>
    <submittedName>
        <fullName evidence="4">Metallophosphoesterase</fullName>
    </submittedName>
</protein>
<dbReference type="RefSeq" id="WP_379893142.1">
    <property type="nucleotide sequence ID" value="NZ_CBCSCT010000013.1"/>
</dbReference>
<dbReference type="CDD" id="cd07385">
    <property type="entry name" value="MPP_YkuE_C"/>
    <property type="match status" value="1"/>
</dbReference>
<gene>
    <name evidence="4" type="ORF">ACFPXP_05370</name>
</gene>
<dbReference type="Gene3D" id="3.60.21.10">
    <property type="match status" value="1"/>
</dbReference>
<sequence>MAGLGIFAAANPLYAYALERKWLHIERIKLTFASLPKVWNGLKIAHFSDFHLGFFQEIDRLRTVVEKINLEQADLICFTGDFMDHSVGSNEAKTYYDEAVSVLSQLATKQRFAVLGNHDYAIGPPFITDLFEKAGFQMMTNRSILLTKNDVPIKIVGLDDGLNGRPEPMHAWGMVPEAEFTIFLMHEPDFGDYVGRNPWQLQLSGHSHGGQIRIPLIGALVVPPLGRKYIDHLYRIDDDKYVFTTRGVGTTKLPLRYLCRPEIAVIELYSGEGKS</sequence>
<evidence type="ECO:0000313" key="4">
    <source>
        <dbReference type="EMBL" id="MFC5985859.1"/>
    </source>
</evidence>
<dbReference type="InterPro" id="IPR029052">
    <property type="entry name" value="Metallo-depent_PP-like"/>
</dbReference>
<dbReference type="PANTHER" id="PTHR31302">
    <property type="entry name" value="TRANSMEMBRANE PROTEIN WITH METALLOPHOSPHOESTERASE DOMAIN-RELATED"/>
    <property type="match status" value="1"/>
</dbReference>
<dbReference type="InterPro" id="IPR004843">
    <property type="entry name" value="Calcineurin-like_PHP"/>
</dbReference>
<organism evidence="4 5">
    <name type="scientific">Marinicrinis lubricantis</name>
    <dbReference type="NCBI Taxonomy" id="2086470"/>
    <lineage>
        <taxon>Bacteria</taxon>
        <taxon>Bacillati</taxon>
        <taxon>Bacillota</taxon>
        <taxon>Bacilli</taxon>
        <taxon>Bacillales</taxon>
        <taxon>Paenibacillaceae</taxon>
    </lineage>
</organism>
<feature type="domain" description="Calcineurin-like phosphoesterase" evidence="3">
    <location>
        <begin position="42"/>
        <end position="208"/>
    </location>
</feature>
<accession>A0ABW1ILC5</accession>
<evidence type="ECO:0000313" key="5">
    <source>
        <dbReference type="Proteomes" id="UP001596250"/>
    </source>
</evidence>
<evidence type="ECO:0000256" key="1">
    <source>
        <dbReference type="ARBA" id="ARBA00022723"/>
    </source>
</evidence>
<keyword evidence="1" id="KW-0479">Metal-binding</keyword>
<keyword evidence="2" id="KW-0378">Hydrolase</keyword>
<reference evidence="5" key="1">
    <citation type="journal article" date="2019" name="Int. J. Syst. Evol. Microbiol.">
        <title>The Global Catalogue of Microorganisms (GCM) 10K type strain sequencing project: providing services to taxonomists for standard genome sequencing and annotation.</title>
        <authorList>
            <consortium name="The Broad Institute Genomics Platform"/>
            <consortium name="The Broad Institute Genome Sequencing Center for Infectious Disease"/>
            <person name="Wu L."/>
            <person name="Ma J."/>
        </authorList>
    </citation>
    <scope>NUCLEOTIDE SEQUENCE [LARGE SCALE GENOMIC DNA]</scope>
    <source>
        <strain evidence="5">CCM 8749</strain>
    </source>
</reference>
<dbReference type="Pfam" id="PF00149">
    <property type="entry name" value="Metallophos"/>
    <property type="match status" value="1"/>
</dbReference>
<dbReference type="SUPFAM" id="SSF56300">
    <property type="entry name" value="Metallo-dependent phosphatases"/>
    <property type="match status" value="1"/>
</dbReference>
<name>A0ABW1ILC5_9BACL</name>
<dbReference type="EMBL" id="JBHSQV010000032">
    <property type="protein sequence ID" value="MFC5985859.1"/>
    <property type="molecule type" value="Genomic_DNA"/>
</dbReference>
<dbReference type="InterPro" id="IPR051158">
    <property type="entry name" value="Metallophosphoesterase_sf"/>
</dbReference>
<comment type="caution">
    <text evidence="4">The sequence shown here is derived from an EMBL/GenBank/DDBJ whole genome shotgun (WGS) entry which is preliminary data.</text>
</comment>
<keyword evidence="5" id="KW-1185">Reference proteome</keyword>
<evidence type="ECO:0000259" key="3">
    <source>
        <dbReference type="Pfam" id="PF00149"/>
    </source>
</evidence>
<evidence type="ECO:0000256" key="2">
    <source>
        <dbReference type="ARBA" id="ARBA00022801"/>
    </source>
</evidence>
<proteinExistence type="predicted"/>
<dbReference type="PANTHER" id="PTHR31302:SF31">
    <property type="entry name" value="PHOSPHODIESTERASE YAEI"/>
    <property type="match status" value="1"/>
</dbReference>